<dbReference type="Proteomes" id="UP000693981">
    <property type="component" value="Unassembled WGS sequence"/>
</dbReference>
<gene>
    <name evidence="4" type="primary">RPAP3</name>
    <name evidence="4" type="ORF">PHYBOEH_002970</name>
</gene>
<dbReference type="PROSITE" id="PS50005">
    <property type="entry name" value="TPR"/>
    <property type="match status" value="1"/>
</dbReference>
<dbReference type="PANTHER" id="PTHR22904:SF523">
    <property type="entry name" value="STRESS-INDUCED-PHOSPHOPROTEIN 1"/>
    <property type="match status" value="1"/>
</dbReference>
<dbReference type="SMART" id="SM00028">
    <property type="entry name" value="TPR"/>
    <property type="match status" value="1"/>
</dbReference>
<sequence length="95" mass="10255">MQDTALQKELQQLSPEELRALLSSAGHGQLLRETQVDEKLVAAAKDEGNALFRQGKTHEAIAAYSRCIAMDPSNAVCLSNRAAAYLKVFHAGATD</sequence>
<dbReference type="Pfam" id="PF13414">
    <property type="entry name" value="TPR_11"/>
    <property type="match status" value="1"/>
</dbReference>
<reference evidence="4" key="1">
    <citation type="submission" date="2021-02" db="EMBL/GenBank/DDBJ databases">
        <authorList>
            <person name="Palmer J.M."/>
        </authorList>
    </citation>
    <scope>NUCLEOTIDE SEQUENCE</scope>
    <source>
        <strain evidence="4">SCRP23</strain>
    </source>
</reference>
<evidence type="ECO:0000313" key="5">
    <source>
        <dbReference type="Proteomes" id="UP000693981"/>
    </source>
</evidence>
<keyword evidence="2 3" id="KW-0802">TPR repeat</keyword>
<dbReference type="AlphaFoldDB" id="A0A8T1X4U5"/>
<feature type="repeat" description="TPR" evidence="3">
    <location>
        <begin position="41"/>
        <end position="74"/>
    </location>
</feature>
<dbReference type="EMBL" id="JAGDFL010000018">
    <property type="protein sequence ID" value="KAG7401087.1"/>
    <property type="molecule type" value="Genomic_DNA"/>
</dbReference>
<accession>A0A8T1X4U5</accession>
<evidence type="ECO:0000256" key="1">
    <source>
        <dbReference type="ARBA" id="ARBA00022737"/>
    </source>
</evidence>
<proteinExistence type="predicted"/>
<name>A0A8T1X4U5_9STRA</name>
<protein>
    <submittedName>
        <fullName evidence="4">RNA polymerase II-associated protein 3</fullName>
    </submittedName>
</protein>
<evidence type="ECO:0000313" key="4">
    <source>
        <dbReference type="EMBL" id="KAG7401087.1"/>
    </source>
</evidence>
<evidence type="ECO:0000256" key="3">
    <source>
        <dbReference type="PROSITE-ProRule" id="PRU00339"/>
    </source>
</evidence>
<keyword evidence="1" id="KW-0677">Repeat</keyword>
<dbReference type="OrthoDB" id="126920at2759"/>
<dbReference type="GO" id="GO:0051879">
    <property type="term" value="F:Hsp90 protein binding"/>
    <property type="evidence" value="ECO:0007669"/>
    <property type="project" value="TreeGrafter"/>
</dbReference>
<comment type="caution">
    <text evidence="4">The sequence shown here is derived from an EMBL/GenBank/DDBJ whole genome shotgun (WGS) entry which is preliminary data.</text>
</comment>
<keyword evidence="5" id="KW-1185">Reference proteome</keyword>
<dbReference type="PANTHER" id="PTHR22904">
    <property type="entry name" value="TPR REPEAT CONTAINING PROTEIN"/>
    <property type="match status" value="1"/>
</dbReference>
<evidence type="ECO:0000256" key="2">
    <source>
        <dbReference type="ARBA" id="ARBA00022803"/>
    </source>
</evidence>
<organism evidence="4 5">
    <name type="scientific">Phytophthora boehmeriae</name>
    <dbReference type="NCBI Taxonomy" id="109152"/>
    <lineage>
        <taxon>Eukaryota</taxon>
        <taxon>Sar</taxon>
        <taxon>Stramenopiles</taxon>
        <taxon>Oomycota</taxon>
        <taxon>Peronosporomycetes</taxon>
        <taxon>Peronosporales</taxon>
        <taxon>Peronosporaceae</taxon>
        <taxon>Phytophthora</taxon>
    </lineage>
</organism>
<dbReference type="InterPro" id="IPR019734">
    <property type="entry name" value="TPR_rpt"/>
</dbReference>